<comment type="caution">
    <text evidence="2">The sequence shown here is derived from an EMBL/GenBank/DDBJ whole genome shotgun (WGS) entry which is preliminary data.</text>
</comment>
<keyword evidence="3" id="KW-1185">Reference proteome</keyword>
<keyword evidence="1" id="KW-0732">Signal</keyword>
<dbReference type="Proteomes" id="UP000785679">
    <property type="component" value="Unassembled WGS sequence"/>
</dbReference>
<organism evidence="2 3">
    <name type="scientific">Halteria grandinella</name>
    <dbReference type="NCBI Taxonomy" id="5974"/>
    <lineage>
        <taxon>Eukaryota</taxon>
        <taxon>Sar</taxon>
        <taxon>Alveolata</taxon>
        <taxon>Ciliophora</taxon>
        <taxon>Intramacronucleata</taxon>
        <taxon>Spirotrichea</taxon>
        <taxon>Stichotrichia</taxon>
        <taxon>Sporadotrichida</taxon>
        <taxon>Halteriidae</taxon>
        <taxon>Halteria</taxon>
    </lineage>
</organism>
<evidence type="ECO:0000313" key="3">
    <source>
        <dbReference type="Proteomes" id="UP000785679"/>
    </source>
</evidence>
<evidence type="ECO:0000313" key="2">
    <source>
        <dbReference type="EMBL" id="TNV76794.1"/>
    </source>
</evidence>
<dbReference type="EMBL" id="RRYP01012953">
    <property type="protein sequence ID" value="TNV76794.1"/>
    <property type="molecule type" value="Genomic_DNA"/>
</dbReference>
<name>A0A8J8NM08_HALGN</name>
<proteinExistence type="predicted"/>
<evidence type="ECO:0008006" key="4">
    <source>
        <dbReference type="Google" id="ProtNLM"/>
    </source>
</evidence>
<sequence length="289" mass="31265">MSLNSNINNRTAPIRFAFLLALLIIVLSETVNGSLTTHKYSGAPRPQTHRKITLMQNSTNSTNSTANTVKLWQAYNRTCFGCVVAGYKYCKQSQICIPIGDNCTLNASQEVYTKSTGCPISTQCQFGMNGLVFVSANAAPASTSTQVSNATSNSTSNLSTSPLVFINGSQDLIVPADKPCVIGFVNYLHQNLTLSFTNQNVSAYLFTLIYPSQTLLTPVQPEMKINLTKSEDMAYLYIGSINNQSAQTKLQWSKWVQPAPPGPKPWGKGAASLQAALAGVVITLCTLYI</sequence>
<dbReference type="AlphaFoldDB" id="A0A8J8NM08"/>
<evidence type="ECO:0000256" key="1">
    <source>
        <dbReference type="SAM" id="SignalP"/>
    </source>
</evidence>
<feature type="chain" id="PRO_5035183803" description="Transmembrane protein" evidence="1">
    <location>
        <begin position="29"/>
        <end position="289"/>
    </location>
</feature>
<feature type="signal peptide" evidence="1">
    <location>
        <begin position="1"/>
        <end position="28"/>
    </location>
</feature>
<protein>
    <recommendedName>
        <fullName evidence="4">Transmembrane protein</fullName>
    </recommendedName>
</protein>
<accession>A0A8J8NM08</accession>
<reference evidence="2" key="1">
    <citation type="submission" date="2019-06" db="EMBL/GenBank/DDBJ databases">
        <authorList>
            <person name="Zheng W."/>
        </authorList>
    </citation>
    <scope>NUCLEOTIDE SEQUENCE</scope>
    <source>
        <strain evidence="2">QDHG01</strain>
    </source>
</reference>
<gene>
    <name evidence="2" type="ORF">FGO68_gene11942</name>
</gene>